<dbReference type="SUPFAM" id="SSF52161">
    <property type="entry name" value="Ribosomal protein L13"/>
    <property type="match status" value="1"/>
</dbReference>
<dbReference type="GO" id="GO:0022625">
    <property type="term" value="C:cytosolic large ribosomal subunit"/>
    <property type="evidence" value="ECO:0007669"/>
    <property type="project" value="TreeGrafter"/>
</dbReference>
<proteinExistence type="inferred from homology"/>
<dbReference type="KEGG" id="mob:NCTC10112_00104"/>
<comment type="subunit">
    <text evidence="4">Part of the 50S ribosomal subunit.</text>
</comment>
<dbReference type="Pfam" id="PF00572">
    <property type="entry name" value="Ribosomal_L13"/>
    <property type="match status" value="1"/>
</dbReference>
<dbReference type="InterPro" id="IPR005822">
    <property type="entry name" value="Ribosomal_uL13"/>
</dbReference>
<accession>A0A448ZVD8</accession>
<dbReference type="InterPro" id="IPR005823">
    <property type="entry name" value="Ribosomal_uL13_bac-type"/>
</dbReference>
<evidence type="ECO:0000256" key="4">
    <source>
        <dbReference type="HAMAP-Rule" id="MF_01366"/>
    </source>
</evidence>
<dbReference type="InterPro" id="IPR036899">
    <property type="entry name" value="Ribosomal_uL13_sf"/>
</dbReference>
<name>A0A448ZVD8_METOS</name>
<protein>
    <recommendedName>
        <fullName evidence="4">Large ribosomal subunit protein uL13</fullName>
    </recommendedName>
</protein>
<comment type="similarity">
    <text evidence="1 4">Belongs to the universal ribosomal protein uL13 family.</text>
</comment>
<dbReference type="RefSeq" id="WP_022935871.1">
    <property type="nucleotide sequence ID" value="NZ_LR214940.1"/>
</dbReference>
<evidence type="ECO:0000256" key="1">
    <source>
        <dbReference type="ARBA" id="ARBA00006227"/>
    </source>
</evidence>
<keyword evidence="6" id="KW-1185">Reference proteome</keyword>
<keyword evidence="3 4" id="KW-0687">Ribonucleoprotein</keyword>
<dbReference type="HAMAP" id="MF_01366">
    <property type="entry name" value="Ribosomal_uL13"/>
    <property type="match status" value="1"/>
</dbReference>
<dbReference type="PANTHER" id="PTHR11545">
    <property type="entry name" value="RIBOSOMAL PROTEIN L13"/>
    <property type="match status" value="1"/>
</dbReference>
<dbReference type="CDD" id="cd00392">
    <property type="entry name" value="Ribosomal_L13"/>
    <property type="match status" value="1"/>
</dbReference>
<evidence type="ECO:0000313" key="6">
    <source>
        <dbReference type="Proteomes" id="UP000290482"/>
    </source>
</evidence>
<comment type="function">
    <text evidence="4">This protein is one of the early assembly proteins of the 50S ribosomal subunit, although it is not seen to bind rRNA by itself. It is important during the early stages of 50S assembly.</text>
</comment>
<dbReference type="OrthoDB" id="9801330at2"/>
<evidence type="ECO:0000313" key="5">
    <source>
        <dbReference type="EMBL" id="VEU55217.1"/>
    </source>
</evidence>
<dbReference type="PIRSF" id="PIRSF002181">
    <property type="entry name" value="Ribosomal_L13"/>
    <property type="match status" value="1"/>
</dbReference>
<dbReference type="GO" id="GO:0003729">
    <property type="term" value="F:mRNA binding"/>
    <property type="evidence" value="ECO:0007669"/>
    <property type="project" value="TreeGrafter"/>
</dbReference>
<dbReference type="Proteomes" id="UP000290482">
    <property type="component" value="Chromosome"/>
</dbReference>
<dbReference type="GO" id="GO:0017148">
    <property type="term" value="P:negative regulation of translation"/>
    <property type="evidence" value="ECO:0007669"/>
    <property type="project" value="TreeGrafter"/>
</dbReference>
<evidence type="ECO:0000256" key="2">
    <source>
        <dbReference type="ARBA" id="ARBA00022980"/>
    </source>
</evidence>
<dbReference type="EMBL" id="LR214940">
    <property type="protein sequence ID" value="VEU55217.1"/>
    <property type="molecule type" value="Genomic_DNA"/>
</dbReference>
<gene>
    <name evidence="4 5" type="primary">rplM</name>
    <name evidence="5" type="ORF">NCTC10112_00104</name>
</gene>
<reference evidence="5 6" key="1">
    <citation type="submission" date="2019-01" db="EMBL/GenBank/DDBJ databases">
        <authorList>
            <consortium name="Pathogen Informatics"/>
        </authorList>
    </citation>
    <scope>NUCLEOTIDE SEQUENCE [LARGE SCALE GENOMIC DNA]</scope>
    <source>
        <strain evidence="5 6">NCTC10112</strain>
    </source>
</reference>
<dbReference type="GO" id="GO:0003735">
    <property type="term" value="F:structural constituent of ribosome"/>
    <property type="evidence" value="ECO:0007669"/>
    <property type="project" value="InterPro"/>
</dbReference>
<evidence type="ECO:0000256" key="3">
    <source>
        <dbReference type="ARBA" id="ARBA00023274"/>
    </source>
</evidence>
<dbReference type="GO" id="GO:0006412">
    <property type="term" value="P:translation"/>
    <property type="evidence" value="ECO:0007669"/>
    <property type="project" value="UniProtKB-UniRule"/>
</dbReference>
<dbReference type="AlphaFoldDB" id="A0A448ZVD8"/>
<dbReference type="Gene3D" id="3.90.1180.10">
    <property type="entry name" value="Ribosomal protein L13"/>
    <property type="match status" value="1"/>
</dbReference>
<sequence length="144" mass="16377">MRQTTIVKKEDIEKKWYLVDAKNIPLGKLAAKVASMLRGKNKPSFTPNVDMGDCVVVINAKSVLLTAKKDENKIYYHHTGYPGGLKKITAGNLREKFPERLIEKAVRGMLPHTKLGRKQFKNLFVYAFEKHAQEAQKPVKVEVK</sequence>
<dbReference type="PANTHER" id="PTHR11545:SF2">
    <property type="entry name" value="LARGE RIBOSOMAL SUBUNIT PROTEIN UL13M"/>
    <property type="match status" value="1"/>
</dbReference>
<keyword evidence="2 4" id="KW-0689">Ribosomal protein</keyword>
<organism evidence="5 6">
    <name type="scientific">Metamycoplasma orale</name>
    <name type="common">Mycoplasma orale</name>
    <dbReference type="NCBI Taxonomy" id="2121"/>
    <lineage>
        <taxon>Bacteria</taxon>
        <taxon>Bacillati</taxon>
        <taxon>Mycoplasmatota</taxon>
        <taxon>Mycoplasmoidales</taxon>
        <taxon>Metamycoplasmataceae</taxon>
        <taxon>Metamycoplasma</taxon>
    </lineage>
</organism>
<dbReference type="NCBIfam" id="TIGR01066">
    <property type="entry name" value="rplM_bact"/>
    <property type="match status" value="1"/>
</dbReference>